<dbReference type="PANTHER" id="PTHR45846">
    <property type="entry name" value="TRNA-DIHYDROURIDINE(47) SYNTHASE [NAD(P)(+)]-LIKE"/>
    <property type="match status" value="1"/>
</dbReference>
<dbReference type="SUPFAM" id="SSF51395">
    <property type="entry name" value="FMN-linked oxidoreductases"/>
    <property type="match status" value="1"/>
</dbReference>
<feature type="binding site" evidence="9">
    <location>
        <position position="127"/>
    </location>
    <ligand>
        <name>FMN</name>
        <dbReference type="ChEBI" id="CHEBI:58210"/>
    </ligand>
</feature>
<reference evidence="11" key="1">
    <citation type="submission" date="2020-10" db="EMBL/GenBank/DDBJ databases">
        <authorList>
            <person name="Gilroy R."/>
        </authorList>
    </citation>
    <scope>NUCLEOTIDE SEQUENCE</scope>
    <source>
        <strain evidence="11">ChiHecec3B27-6122</strain>
    </source>
</reference>
<dbReference type="EC" id="1.3.1.-" evidence="7"/>
<evidence type="ECO:0000256" key="1">
    <source>
        <dbReference type="ARBA" id="ARBA00001917"/>
    </source>
</evidence>
<reference evidence="11" key="2">
    <citation type="journal article" date="2021" name="PeerJ">
        <title>Extensive microbial diversity within the chicken gut microbiome revealed by metagenomics and culture.</title>
        <authorList>
            <person name="Gilroy R."/>
            <person name="Ravi A."/>
            <person name="Getino M."/>
            <person name="Pursley I."/>
            <person name="Horton D.L."/>
            <person name="Alikhan N.F."/>
            <person name="Baker D."/>
            <person name="Gharbi K."/>
            <person name="Hall N."/>
            <person name="Watson M."/>
            <person name="Adriaenssens E.M."/>
            <person name="Foster-Nyarko E."/>
            <person name="Jarju S."/>
            <person name="Secka A."/>
            <person name="Antonio M."/>
            <person name="Oren A."/>
            <person name="Chaudhuri R.R."/>
            <person name="La Ragione R."/>
            <person name="Hildebrand F."/>
            <person name="Pallen M.J."/>
        </authorList>
    </citation>
    <scope>NUCLEOTIDE SEQUENCE</scope>
    <source>
        <strain evidence="11">ChiHecec3B27-6122</strain>
    </source>
</reference>
<dbReference type="Pfam" id="PF01207">
    <property type="entry name" value="Dus"/>
    <property type="match status" value="1"/>
</dbReference>
<dbReference type="InterPro" id="IPR035587">
    <property type="entry name" value="DUS-like_FMN-bd"/>
</dbReference>
<evidence type="ECO:0000313" key="12">
    <source>
        <dbReference type="Proteomes" id="UP000886876"/>
    </source>
</evidence>
<dbReference type="EMBL" id="DVJS01000254">
    <property type="protein sequence ID" value="HIS98320.1"/>
    <property type="molecule type" value="Genomic_DNA"/>
</dbReference>
<keyword evidence="4 7" id="KW-0819">tRNA processing</keyword>
<accession>A0A9D1K967</accession>
<keyword evidence="3 7" id="KW-0288">FMN</keyword>
<evidence type="ECO:0000256" key="3">
    <source>
        <dbReference type="ARBA" id="ARBA00022643"/>
    </source>
</evidence>
<evidence type="ECO:0000256" key="7">
    <source>
        <dbReference type="PIRNR" id="PIRNR006621"/>
    </source>
</evidence>
<keyword evidence="2 7" id="KW-0285">Flavoprotein</keyword>
<organism evidence="11 12">
    <name type="scientific">Candidatus Scatomorpha pullistercoris</name>
    <dbReference type="NCBI Taxonomy" id="2840929"/>
    <lineage>
        <taxon>Bacteria</taxon>
        <taxon>Bacillati</taxon>
        <taxon>Bacillota</taxon>
        <taxon>Clostridia</taxon>
        <taxon>Eubacteriales</taxon>
        <taxon>Candidatus Scatomorpha</taxon>
    </lineage>
</organism>
<evidence type="ECO:0000256" key="2">
    <source>
        <dbReference type="ARBA" id="ARBA00022630"/>
    </source>
</evidence>
<gene>
    <name evidence="11" type="ORF">IAD42_10110</name>
</gene>
<proteinExistence type="inferred from homology"/>
<dbReference type="PROSITE" id="PS01136">
    <property type="entry name" value="UPF0034"/>
    <property type="match status" value="1"/>
</dbReference>
<comment type="caution">
    <text evidence="11">The sequence shown here is derived from an EMBL/GenBank/DDBJ whole genome shotgun (WGS) entry which is preliminary data.</text>
</comment>
<evidence type="ECO:0000256" key="8">
    <source>
        <dbReference type="PIRSR" id="PIRSR006621-1"/>
    </source>
</evidence>
<dbReference type="GO" id="GO:0003723">
    <property type="term" value="F:RNA binding"/>
    <property type="evidence" value="ECO:0007669"/>
    <property type="project" value="TreeGrafter"/>
</dbReference>
<name>A0A9D1K967_9FIRM</name>
<feature type="domain" description="DUS-like FMN-binding" evidence="10">
    <location>
        <begin position="1"/>
        <end position="222"/>
    </location>
</feature>
<feature type="binding site" evidence="9">
    <location>
        <begin position="211"/>
        <end position="212"/>
    </location>
    <ligand>
        <name>FMN</name>
        <dbReference type="ChEBI" id="CHEBI:58210"/>
    </ligand>
</feature>
<dbReference type="InterPro" id="IPR001269">
    <property type="entry name" value="DUS_fam"/>
</dbReference>
<protein>
    <recommendedName>
        <fullName evidence="7">tRNA-dihydrouridine synthase</fullName>
        <ecNumber evidence="7">1.3.1.-</ecNumber>
    </recommendedName>
</protein>
<evidence type="ECO:0000256" key="4">
    <source>
        <dbReference type="ARBA" id="ARBA00022694"/>
    </source>
</evidence>
<feature type="binding site" evidence="9">
    <location>
        <position position="57"/>
    </location>
    <ligand>
        <name>FMN</name>
        <dbReference type="ChEBI" id="CHEBI:58210"/>
    </ligand>
</feature>
<dbReference type="GO" id="GO:0017150">
    <property type="term" value="F:tRNA dihydrouridine synthase activity"/>
    <property type="evidence" value="ECO:0007669"/>
    <property type="project" value="InterPro"/>
</dbReference>
<keyword evidence="9" id="KW-0547">Nucleotide-binding</keyword>
<dbReference type="PANTHER" id="PTHR45846:SF1">
    <property type="entry name" value="TRNA-DIHYDROURIDINE(47) SYNTHASE [NAD(P)(+)]-LIKE"/>
    <property type="match status" value="1"/>
</dbReference>
<evidence type="ECO:0000259" key="10">
    <source>
        <dbReference type="Pfam" id="PF01207"/>
    </source>
</evidence>
<evidence type="ECO:0000256" key="9">
    <source>
        <dbReference type="PIRSR" id="PIRSR006621-2"/>
    </source>
</evidence>
<dbReference type="GO" id="GO:0050660">
    <property type="term" value="F:flavin adenine dinucleotide binding"/>
    <property type="evidence" value="ECO:0007669"/>
    <property type="project" value="InterPro"/>
</dbReference>
<comment type="cofactor">
    <cofactor evidence="1 7 9">
        <name>FMN</name>
        <dbReference type="ChEBI" id="CHEBI:58210"/>
    </cofactor>
</comment>
<evidence type="ECO:0000256" key="5">
    <source>
        <dbReference type="ARBA" id="ARBA00022857"/>
    </source>
</evidence>
<dbReference type="Gene3D" id="3.20.20.70">
    <property type="entry name" value="Aldolase class I"/>
    <property type="match status" value="1"/>
</dbReference>
<evidence type="ECO:0000256" key="6">
    <source>
        <dbReference type="ARBA" id="ARBA00023002"/>
    </source>
</evidence>
<dbReference type="PIRSF" id="PIRSF006621">
    <property type="entry name" value="Dus"/>
    <property type="match status" value="1"/>
</dbReference>
<dbReference type="AlphaFoldDB" id="A0A9D1K967"/>
<dbReference type="InterPro" id="IPR018517">
    <property type="entry name" value="tRNA_hU_synthase_CS"/>
</dbReference>
<comment type="function">
    <text evidence="7">Catalyzes the synthesis of 5,6-dihydrouridine (D), a modified base found in the D-loop of most tRNAs, via the reduction of the C5-C6 double bond in target uridines.</text>
</comment>
<sequence length="315" mass="34944">MEGVTGYAFRRAHTKYFPPADRYFAPFFSPTREHVIPPRVLRELEPERNRGVPLVPQLLCRDPGDFIWAAGALADMGYAEININLGCPSGTVAAKGKGSGFLAFPEELDRFFDRVFSAPDMPRISVKTRLGIESPQEFPRLMEIYARYPICELIVHTRVRRDMYKLPAKPEHLAPALGFPGALSYNGDLFSVPDVRGLEKMYPRLGSIMLGRGAAANPGLFGLLRGETPPGRAALIGFHDEIYETCSADFGSRGSAILRMKELWGYLRCLFPNSEKQLKRLGKTKKPGDYELAAREILSFAELDPTAAYAGGGQL</sequence>
<feature type="binding site" evidence="9">
    <location>
        <position position="156"/>
    </location>
    <ligand>
        <name>FMN</name>
        <dbReference type="ChEBI" id="CHEBI:58210"/>
    </ligand>
</feature>
<dbReference type="CDD" id="cd02801">
    <property type="entry name" value="DUS_like_FMN"/>
    <property type="match status" value="1"/>
</dbReference>
<keyword evidence="5" id="KW-0521">NADP</keyword>
<comment type="similarity">
    <text evidence="7">Belongs to the dus family.</text>
</comment>
<dbReference type="InterPro" id="IPR013785">
    <property type="entry name" value="Aldolase_TIM"/>
</dbReference>
<evidence type="ECO:0000313" key="11">
    <source>
        <dbReference type="EMBL" id="HIS98320.1"/>
    </source>
</evidence>
<dbReference type="Proteomes" id="UP000886876">
    <property type="component" value="Unassembled WGS sequence"/>
</dbReference>
<keyword evidence="6 7" id="KW-0560">Oxidoreductase</keyword>
<feature type="active site" description="Proton donor" evidence="8">
    <location>
        <position position="87"/>
    </location>
</feature>